<dbReference type="EMBL" id="SMDR01000003">
    <property type="protein sequence ID" value="TNJ33216.1"/>
    <property type="molecule type" value="Genomic_DNA"/>
</dbReference>
<keyword evidence="1" id="KW-1133">Transmembrane helix</keyword>
<feature type="transmembrane region" description="Helical" evidence="1">
    <location>
        <begin position="193"/>
        <end position="217"/>
    </location>
</feature>
<feature type="transmembrane region" description="Helical" evidence="1">
    <location>
        <begin position="33"/>
        <end position="55"/>
    </location>
</feature>
<gene>
    <name evidence="3" type="ORF">E1B00_13025</name>
</gene>
<feature type="transmembrane region" description="Helical" evidence="1">
    <location>
        <begin position="292"/>
        <end position="314"/>
    </location>
</feature>
<comment type="caution">
    <text evidence="3">The sequence shown here is derived from an EMBL/GenBank/DDBJ whole genome shotgun (WGS) entry which is preliminary data.</text>
</comment>
<accession>A0A5C4RPS4</accession>
<evidence type="ECO:0000313" key="4">
    <source>
        <dbReference type="Proteomes" id="UP000305760"/>
    </source>
</evidence>
<dbReference type="Proteomes" id="UP000305760">
    <property type="component" value="Unassembled WGS sequence"/>
</dbReference>
<dbReference type="PANTHER" id="PTHR36927">
    <property type="entry name" value="BLR4337 PROTEIN"/>
    <property type="match status" value="1"/>
</dbReference>
<dbReference type="GO" id="GO:0016747">
    <property type="term" value="F:acyltransferase activity, transferring groups other than amino-acyl groups"/>
    <property type="evidence" value="ECO:0007669"/>
    <property type="project" value="InterPro"/>
</dbReference>
<feature type="transmembrane region" description="Helical" evidence="1">
    <location>
        <begin position="359"/>
        <end position="381"/>
    </location>
</feature>
<feature type="transmembrane region" description="Helical" evidence="1">
    <location>
        <begin position="163"/>
        <end position="181"/>
    </location>
</feature>
<feature type="domain" description="Acyltransferase 3" evidence="2">
    <location>
        <begin position="25"/>
        <end position="378"/>
    </location>
</feature>
<protein>
    <recommendedName>
        <fullName evidence="2">Acyltransferase 3 domain-containing protein</fullName>
    </recommendedName>
</protein>
<evidence type="ECO:0000256" key="1">
    <source>
        <dbReference type="SAM" id="Phobius"/>
    </source>
</evidence>
<dbReference type="OrthoDB" id="341887at2"/>
<keyword evidence="4" id="KW-1185">Reference proteome</keyword>
<feature type="transmembrane region" description="Helical" evidence="1">
    <location>
        <begin position="109"/>
        <end position="132"/>
    </location>
</feature>
<proteinExistence type="predicted"/>
<keyword evidence="1" id="KW-0472">Membrane</keyword>
<dbReference type="InterPro" id="IPR050623">
    <property type="entry name" value="Glucan_succinyl_AcylTrfase"/>
</dbReference>
<feature type="transmembrane region" description="Helical" evidence="1">
    <location>
        <begin position="229"/>
        <end position="247"/>
    </location>
</feature>
<reference evidence="3 4" key="1">
    <citation type="submission" date="2019-03" db="EMBL/GenBank/DDBJ databases">
        <title>Arenimonas daejeonensis sp. nov., isolated from compost.</title>
        <authorList>
            <person name="Jeon C.O."/>
        </authorList>
    </citation>
    <scope>NUCLEOTIDE SEQUENCE [LARGE SCALE GENOMIC DNA]</scope>
    <source>
        <strain evidence="3 4">R29</strain>
    </source>
</reference>
<feature type="transmembrane region" description="Helical" evidence="1">
    <location>
        <begin position="75"/>
        <end position="93"/>
    </location>
</feature>
<dbReference type="InterPro" id="IPR002656">
    <property type="entry name" value="Acyl_transf_3_dom"/>
</dbReference>
<dbReference type="Pfam" id="PF01757">
    <property type="entry name" value="Acyl_transf_3"/>
    <property type="match status" value="1"/>
</dbReference>
<organism evidence="3 4">
    <name type="scientific">Arenimonas terrae</name>
    <dbReference type="NCBI Taxonomy" id="2546226"/>
    <lineage>
        <taxon>Bacteria</taxon>
        <taxon>Pseudomonadati</taxon>
        <taxon>Pseudomonadota</taxon>
        <taxon>Gammaproteobacteria</taxon>
        <taxon>Lysobacterales</taxon>
        <taxon>Lysobacteraceae</taxon>
        <taxon>Arenimonas</taxon>
    </lineage>
</organism>
<name>A0A5C4RPS4_9GAMM</name>
<evidence type="ECO:0000259" key="2">
    <source>
        <dbReference type="Pfam" id="PF01757"/>
    </source>
</evidence>
<feature type="transmembrane region" description="Helical" evidence="1">
    <location>
        <begin position="259"/>
        <end position="277"/>
    </location>
</feature>
<dbReference type="AlphaFoldDB" id="A0A5C4RPS4"/>
<sequence length="392" mass="43879">MDTTVTTTGLATASVTEVAESGRLHYLDHLRALAMLAGVFFHAALAYSPLMSGFFPTADRQNSVWVDGVAWGLHLVRMPLFFLVAGFFAAWLLQQRGGAALARQRLRRILVPFLVAWPLVWVSLSAGIVWAASNVQHPSALLAMVRDWMQMPDPPQGPPPTTMHLWFLYYLLLFGVLHWVLRTFDLGRVGAWLMARPAAVLLGLPLLVWPALAAVSAPHPAPESFLPQFWAVVFYGAFFALGTQLHGHPDWLDRLRRHVPWMLPACIVLYAAFLWRLSAELPAVANPLVPPVASWGVAALEACLAVWGTVLCLLAGRRWLDRPNPVLRYFAQGSYWTYLLHLPLLFAVQYVLMDLEWHWPIKFAVASAVTLAGCLLSYQLLVRHTRLRRFVG</sequence>
<evidence type="ECO:0000313" key="3">
    <source>
        <dbReference type="EMBL" id="TNJ33216.1"/>
    </source>
</evidence>
<keyword evidence="1" id="KW-0812">Transmembrane</keyword>
<feature type="transmembrane region" description="Helical" evidence="1">
    <location>
        <begin position="335"/>
        <end position="353"/>
    </location>
</feature>
<dbReference type="PANTHER" id="PTHR36927:SF1">
    <property type="entry name" value="MDO-LIKE PROTEIN"/>
    <property type="match status" value="1"/>
</dbReference>